<dbReference type="InterPro" id="IPR001173">
    <property type="entry name" value="Glyco_trans_2-like"/>
</dbReference>
<dbReference type="PANTHER" id="PTHR22916">
    <property type="entry name" value="GLYCOSYLTRANSFERASE"/>
    <property type="match status" value="1"/>
</dbReference>
<dbReference type="Pfam" id="PF00535">
    <property type="entry name" value="Glycos_transf_2"/>
    <property type="match status" value="1"/>
</dbReference>
<dbReference type="Gene3D" id="3.90.550.10">
    <property type="entry name" value="Spore Coat Polysaccharide Biosynthesis Protein SpsA, Chain A"/>
    <property type="match status" value="1"/>
</dbReference>
<organism evidence="3">
    <name type="scientific">viral metagenome</name>
    <dbReference type="NCBI Taxonomy" id="1070528"/>
    <lineage>
        <taxon>unclassified sequences</taxon>
        <taxon>metagenomes</taxon>
        <taxon>organismal metagenomes</taxon>
    </lineage>
</organism>
<evidence type="ECO:0000259" key="2">
    <source>
        <dbReference type="Pfam" id="PF00535"/>
    </source>
</evidence>
<sequence length="342" mass="40625">MSKKNKNHNTQKQGLPFVSVCTPTFNRRPFIPSLIKCFQSQTYPMDRIEWIIIDDGTDKIEDLVAHISQVKYFKYDERMYLGKKRNTMHDKCRGEIIVYMDDDDYYPPERISHAVETLLKNPQAMCTGSSEMNIYFKHIQTMYQFGPYNKTHATAATFAFRRELLRDSRYDDSIAVAEEKAFLKNYTVPFVQLDTTKTILVFSHIHNSFDKKILLETPNKFISVSPRSVDDFIQDPELKKFYMEDIDEALANYEPGRPEHKPEVLKQIQELKEDRQRRIEEMQKDAQKEFQEMHTISRKEYEGLKQHYEKILQSKDTLINELFRQHKEMKAKIADYEKPCDK</sequence>
<dbReference type="CDD" id="cd00761">
    <property type="entry name" value="Glyco_tranf_GTA_type"/>
    <property type="match status" value="1"/>
</dbReference>
<name>A0A6C0F8H5_9ZZZZ</name>
<feature type="coiled-coil region" evidence="1">
    <location>
        <begin position="265"/>
        <end position="292"/>
    </location>
</feature>
<accession>A0A6C0F8H5</accession>
<evidence type="ECO:0000256" key="1">
    <source>
        <dbReference type="SAM" id="Coils"/>
    </source>
</evidence>
<reference evidence="3" key="1">
    <citation type="journal article" date="2020" name="Nature">
        <title>Giant virus diversity and host interactions through global metagenomics.</title>
        <authorList>
            <person name="Schulz F."/>
            <person name="Roux S."/>
            <person name="Paez-Espino D."/>
            <person name="Jungbluth S."/>
            <person name="Walsh D.A."/>
            <person name="Denef V.J."/>
            <person name="McMahon K.D."/>
            <person name="Konstantinidis K.T."/>
            <person name="Eloe-Fadrosh E.A."/>
            <person name="Kyrpides N.C."/>
            <person name="Woyke T."/>
        </authorList>
    </citation>
    <scope>NUCLEOTIDE SEQUENCE</scope>
    <source>
        <strain evidence="3">GVMAG-M-3300009182-46</strain>
    </source>
</reference>
<evidence type="ECO:0000313" key="3">
    <source>
        <dbReference type="EMBL" id="QHT36190.1"/>
    </source>
</evidence>
<keyword evidence="1" id="KW-0175">Coiled coil</keyword>
<dbReference type="AlphaFoldDB" id="A0A6C0F8H5"/>
<dbReference type="InterPro" id="IPR029044">
    <property type="entry name" value="Nucleotide-diphossugar_trans"/>
</dbReference>
<proteinExistence type="predicted"/>
<dbReference type="EMBL" id="MN739032">
    <property type="protein sequence ID" value="QHT36190.1"/>
    <property type="molecule type" value="Genomic_DNA"/>
</dbReference>
<feature type="domain" description="Glycosyltransferase 2-like" evidence="2">
    <location>
        <begin position="19"/>
        <end position="130"/>
    </location>
</feature>
<protein>
    <recommendedName>
        <fullName evidence="2">Glycosyltransferase 2-like domain-containing protein</fullName>
    </recommendedName>
</protein>
<dbReference type="SUPFAM" id="SSF53448">
    <property type="entry name" value="Nucleotide-diphospho-sugar transferases"/>
    <property type="match status" value="1"/>
</dbReference>